<keyword evidence="2" id="KW-1185">Reference proteome</keyword>
<protein>
    <submittedName>
        <fullName evidence="1">Uncharacterized protein</fullName>
    </submittedName>
</protein>
<proteinExistence type="predicted"/>
<dbReference type="RefSeq" id="WP_161921209.1">
    <property type="nucleotide sequence ID" value="NZ_JAACYS010000058.1"/>
</dbReference>
<name>A0ABX0A6G3_9BACI</name>
<evidence type="ECO:0000313" key="2">
    <source>
        <dbReference type="Proteomes" id="UP000743899"/>
    </source>
</evidence>
<accession>A0ABX0A6G3</accession>
<organism evidence="1 2">
    <name type="scientific">Pallidibacillus pasinlerensis</name>
    <dbReference type="NCBI Taxonomy" id="2703818"/>
    <lineage>
        <taxon>Bacteria</taxon>
        <taxon>Bacillati</taxon>
        <taxon>Bacillota</taxon>
        <taxon>Bacilli</taxon>
        <taxon>Bacillales</taxon>
        <taxon>Bacillaceae</taxon>
        <taxon>Pallidibacillus</taxon>
    </lineage>
</organism>
<dbReference type="EMBL" id="JAACYS010000058">
    <property type="protein sequence ID" value="NCU18377.1"/>
    <property type="molecule type" value="Genomic_DNA"/>
</dbReference>
<dbReference type="Proteomes" id="UP000743899">
    <property type="component" value="Unassembled WGS sequence"/>
</dbReference>
<evidence type="ECO:0000313" key="1">
    <source>
        <dbReference type="EMBL" id="NCU18377.1"/>
    </source>
</evidence>
<reference evidence="1 2" key="1">
    <citation type="submission" date="2020-01" db="EMBL/GenBank/DDBJ databases">
        <title>A novel Bacillus sp. from Pasinler.</title>
        <authorList>
            <person name="Adiguzel A."/>
            <person name="Ay H."/>
            <person name="Baltaci M.O."/>
        </authorList>
    </citation>
    <scope>NUCLEOTIDE SEQUENCE [LARGE SCALE GENOMIC DNA]</scope>
    <source>
        <strain evidence="1 2">P1</strain>
    </source>
</reference>
<gene>
    <name evidence="1" type="ORF">GW534_11690</name>
</gene>
<sequence>MMFTIYPVDHYIYQRHVDKVIQTKNKKTVTRTNAVRKINDTLNFQQNREKNRLELEKGTIIDVKI</sequence>
<comment type="caution">
    <text evidence="1">The sequence shown here is derived from an EMBL/GenBank/DDBJ whole genome shotgun (WGS) entry which is preliminary data.</text>
</comment>